<feature type="region of interest" description="Disordered" evidence="6">
    <location>
        <begin position="1"/>
        <end position="21"/>
    </location>
</feature>
<dbReference type="Gramene" id="QL01p003323:mrna">
    <property type="protein sequence ID" value="QL01p003323:mrna"/>
    <property type="gene ID" value="QL01p003323"/>
</dbReference>
<dbReference type="EMBL" id="LRBV02000001">
    <property type="status" value="NOT_ANNOTATED_CDS"/>
    <property type="molecule type" value="Genomic_DNA"/>
</dbReference>
<evidence type="ECO:0000256" key="2">
    <source>
        <dbReference type="ARBA" id="ARBA00022737"/>
    </source>
</evidence>
<sequence length="885" mass="97961">MQTDSSSSTVTANTMSASPFKSQLFHPNDVVYSSPYSPPTYSSDSLSSDSVSNSNRLYHSRTVQEHQENVNRNSLYLTRLREATGEVEALCQENSHLHVVNRELNKQLSLLIHALLCSSATSNVFTTSASFSALDAAFRRLRIGGVGGGMNEGSDHDHDQIPWDDVTEVPDLIESSTSVIESGRLQNADVERFSLPKSISVRSTGYLKNNPAHHQPAGSTRTTRTVTRPRPASPLNVPQKVYVPGVKKEEEPLELEVYNQGMYKTELCNKWQETGECPYGDNCQFAHGVEELRPVLRHPRYKTEVCRMVLTGVVCPYGHRCHFRHSLTEQERAMGPLLPRAIKLESEEAAELERSNKKVKDVRHADFTASRGGSSHSQGVSDVPVHGENSSFRAKLLGVIPGAYNHAFAFDENMEDDIESDEEMEELSEGLAAVKLSKDVKHRIRAVWASSLIVKVYGRSVGFNYIQAKLNALWKPMGRLDVIDLGKEFFLTRFSSKEDHAKVLRNGPWFIGEHFLSIRPWEPNFKPSTTNVSSIAVWIRLNELPIEYYEMEVLKQIGNSIGKILRIDTHTAAEARGRFARLCFQVDIEKPLVTSILIGGIRQPVIYEGVNRLCFSCGRIGHRRDGCPHVIRSPPMVDKDAEVQKEVQVSNSRMACDPVDPIQGEAVRDAEQKDTYGPWVVVTRKRQSNRGIKNQQEGSGTGYLRISNGNAFLHVGPRGRSVKGKKDLARSRAHITSSSVAAESRSDRSDSSFLFTASTSNELGELSYVRGGPCSNAAYDEKLLESSLHTCDGERRDGVVARDDLAPRKLLNAGDSEITCLAGVSSDFTMSGDLRSELGDDGGQAHQLSHQDRASLSAHGERQIDGIAEAEGMEFEGGEETSTSC</sequence>
<feature type="domain" description="CCHC-type" evidence="8">
    <location>
        <begin position="614"/>
        <end position="628"/>
    </location>
</feature>
<feature type="zinc finger region" description="C3H1-type" evidence="5">
    <location>
        <begin position="300"/>
        <end position="328"/>
    </location>
</feature>
<evidence type="ECO:0000313" key="10">
    <source>
        <dbReference type="Proteomes" id="UP000594261"/>
    </source>
</evidence>
<dbReference type="InterPro" id="IPR040256">
    <property type="entry name" value="At4g02000-like"/>
</dbReference>
<feature type="domain" description="C3H1-type" evidence="7">
    <location>
        <begin position="262"/>
        <end position="290"/>
    </location>
</feature>
<dbReference type="GO" id="GO:0008270">
    <property type="term" value="F:zinc ion binding"/>
    <property type="evidence" value="ECO:0007669"/>
    <property type="project" value="UniProtKB-KW"/>
</dbReference>
<dbReference type="Gene3D" id="4.10.1000.10">
    <property type="entry name" value="Zinc finger, CCCH-type"/>
    <property type="match status" value="2"/>
</dbReference>
<feature type="region of interest" description="Disordered" evidence="6">
    <location>
        <begin position="204"/>
        <end position="236"/>
    </location>
</feature>
<feature type="region of interest" description="Disordered" evidence="6">
    <location>
        <begin position="36"/>
        <end position="55"/>
    </location>
</feature>
<name>A0A7N2KKM3_QUELO</name>
<evidence type="ECO:0000256" key="6">
    <source>
        <dbReference type="SAM" id="MobiDB-lite"/>
    </source>
</evidence>
<feature type="compositionally biased region" description="Polar residues" evidence="6">
    <location>
        <begin position="371"/>
        <end position="380"/>
    </location>
</feature>
<dbReference type="InterPro" id="IPR025558">
    <property type="entry name" value="DUF4283"/>
</dbReference>
<evidence type="ECO:0000256" key="5">
    <source>
        <dbReference type="PROSITE-ProRule" id="PRU00723"/>
    </source>
</evidence>
<evidence type="ECO:0000313" key="9">
    <source>
        <dbReference type="EnsemblPlants" id="QL01p003323:mrna"/>
    </source>
</evidence>
<feature type="region of interest" description="Disordered" evidence="6">
    <location>
        <begin position="833"/>
        <end position="860"/>
    </location>
</feature>
<dbReference type="Pfam" id="PF00642">
    <property type="entry name" value="zf-CCCH"/>
    <property type="match status" value="1"/>
</dbReference>
<keyword evidence="10" id="KW-1185">Reference proteome</keyword>
<feature type="compositionally biased region" description="Basic and acidic residues" evidence="6">
    <location>
        <begin position="849"/>
        <end position="860"/>
    </location>
</feature>
<proteinExistence type="predicted"/>
<keyword evidence="3 5" id="KW-0863">Zinc-finger</keyword>
<dbReference type="PROSITE" id="PS50103">
    <property type="entry name" value="ZF_C3H1"/>
    <property type="match status" value="2"/>
</dbReference>
<dbReference type="FunFam" id="4.10.1000.10:FF:000001">
    <property type="entry name" value="zinc finger CCCH domain-containing protein 15-like"/>
    <property type="match status" value="1"/>
</dbReference>
<dbReference type="Proteomes" id="UP000594261">
    <property type="component" value="Chromosome 1"/>
</dbReference>
<evidence type="ECO:0000256" key="3">
    <source>
        <dbReference type="ARBA" id="ARBA00022771"/>
    </source>
</evidence>
<dbReference type="InParanoid" id="A0A7N2KKM3"/>
<dbReference type="PANTHER" id="PTHR31286:SF99">
    <property type="entry name" value="DUF4283 DOMAIN-CONTAINING PROTEIN"/>
    <property type="match status" value="1"/>
</dbReference>
<dbReference type="InterPro" id="IPR001878">
    <property type="entry name" value="Znf_CCHC"/>
</dbReference>
<dbReference type="Pfam" id="PF14111">
    <property type="entry name" value="DUF4283"/>
    <property type="match status" value="1"/>
</dbReference>
<dbReference type="InterPro" id="IPR036855">
    <property type="entry name" value="Znf_CCCH_sf"/>
</dbReference>
<reference evidence="9 10" key="1">
    <citation type="journal article" date="2016" name="G3 (Bethesda)">
        <title>First Draft Assembly and Annotation of the Genome of a California Endemic Oak Quercus lobata Nee (Fagaceae).</title>
        <authorList>
            <person name="Sork V.L."/>
            <person name="Fitz-Gibbon S.T."/>
            <person name="Puiu D."/>
            <person name="Crepeau M."/>
            <person name="Gugger P.F."/>
            <person name="Sherman R."/>
            <person name="Stevens K."/>
            <person name="Langley C.H."/>
            <person name="Pellegrini M."/>
            <person name="Salzberg S.L."/>
        </authorList>
    </citation>
    <scope>NUCLEOTIDE SEQUENCE [LARGE SCALE GENOMIC DNA]</scope>
    <source>
        <strain evidence="9 10">cv. SW786</strain>
    </source>
</reference>
<dbReference type="PROSITE" id="PS50158">
    <property type="entry name" value="ZF_CCHC"/>
    <property type="match status" value="1"/>
</dbReference>
<dbReference type="SMART" id="SM00356">
    <property type="entry name" value="ZnF_C3H1"/>
    <property type="match status" value="2"/>
</dbReference>
<dbReference type="InterPro" id="IPR000571">
    <property type="entry name" value="Znf_CCCH"/>
</dbReference>
<organism evidence="9 10">
    <name type="scientific">Quercus lobata</name>
    <name type="common">Valley oak</name>
    <dbReference type="NCBI Taxonomy" id="97700"/>
    <lineage>
        <taxon>Eukaryota</taxon>
        <taxon>Viridiplantae</taxon>
        <taxon>Streptophyta</taxon>
        <taxon>Embryophyta</taxon>
        <taxon>Tracheophyta</taxon>
        <taxon>Spermatophyta</taxon>
        <taxon>Magnoliopsida</taxon>
        <taxon>eudicotyledons</taxon>
        <taxon>Gunneridae</taxon>
        <taxon>Pentapetalae</taxon>
        <taxon>rosids</taxon>
        <taxon>fabids</taxon>
        <taxon>Fagales</taxon>
        <taxon>Fagaceae</taxon>
        <taxon>Quercus</taxon>
    </lineage>
</organism>
<keyword evidence="1 5" id="KW-0479">Metal-binding</keyword>
<dbReference type="GO" id="GO:0003676">
    <property type="term" value="F:nucleic acid binding"/>
    <property type="evidence" value="ECO:0007669"/>
    <property type="project" value="InterPro"/>
</dbReference>
<dbReference type="AlphaFoldDB" id="A0A7N2KKM3"/>
<dbReference type="SUPFAM" id="SSF90229">
    <property type="entry name" value="CCCH zinc finger"/>
    <property type="match status" value="2"/>
</dbReference>
<evidence type="ECO:0000256" key="1">
    <source>
        <dbReference type="ARBA" id="ARBA00022723"/>
    </source>
</evidence>
<feature type="region of interest" description="Disordered" evidence="6">
    <location>
        <begin position="367"/>
        <end position="386"/>
    </location>
</feature>
<keyword evidence="2" id="KW-0677">Repeat</keyword>
<evidence type="ECO:0000259" key="7">
    <source>
        <dbReference type="PROSITE" id="PS50103"/>
    </source>
</evidence>
<evidence type="ECO:0000256" key="4">
    <source>
        <dbReference type="ARBA" id="ARBA00022833"/>
    </source>
</evidence>
<reference evidence="9" key="2">
    <citation type="submission" date="2021-01" db="UniProtKB">
        <authorList>
            <consortium name="EnsemblPlants"/>
        </authorList>
    </citation>
    <scope>IDENTIFICATION</scope>
</reference>
<keyword evidence="4 5" id="KW-0862">Zinc</keyword>
<accession>A0A7N2KKM3</accession>
<feature type="zinc finger region" description="C3H1-type" evidence="5">
    <location>
        <begin position="262"/>
        <end position="290"/>
    </location>
</feature>
<dbReference type="PANTHER" id="PTHR31286">
    <property type="entry name" value="GLYCINE-RICH CELL WALL STRUCTURAL PROTEIN 1.8-LIKE"/>
    <property type="match status" value="1"/>
</dbReference>
<feature type="compositionally biased region" description="Low complexity" evidence="6">
    <location>
        <begin position="220"/>
        <end position="230"/>
    </location>
</feature>
<dbReference type="FunFam" id="4.10.1000.10:FF:000002">
    <property type="entry name" value="Zinc finger protein 36, C3H1 type-like 1"/>
    <property type="match status" value="1"/>
</dbReference>
<protein>
    <submittedName>
        <fullName evidence="9">Uncharacterized protein</fullName>
    </submittedName>
</protein>
<feature type="domain" description="C3H1-type" evidence="7">
    <location>
        <begin position="300"/>
        <end position="328"/>
    </location>
</feature>
<evidence type="ECO:0000259" key="8">
    <source>
        <dbReference type="PROSITE" id="PS50158"/>
    </source>
</evidence>
<dbReference type="EnsemblPlants" id="QL01p003323:mrna">
    <property type="protein sequence ID" value="QL01p003323:mrna"/>
    <property type="gene ID" value="QL01p003323"/>
</dbReference>